<dbReference type="InterPro" id="IPR001757">
    <property type="entry name" value="P_typ_ATPase"/>
</dbReference>
<dbReference type="InterPro" id="IPR004014">
    <property type="entry name" value="ATPase_P-typ_cation-transptr_N"/>
</dbReference>
<dbReference type="GO" id="GO:0005524">
    <property type="term" value="F:ATP binding"/>
    <property type="evidence" value="ECO:0007669"/>
    <property type="project" value="UniProtKB-KW"/>
</dbReference>
<dbReference type="SMART" id="SM00831">
    <property type="entry name" value="Cation_ATPase_N"/>
    <property type="match status" value="1"/>
</dbReference>
<keyword evidence="2 7" id="KW-0812">Transmembrane</keyword>
<feature type="transmembrane region" description="Helical" evidence="7">
    <location>
        <begin position="286"/>
        <end position="309"/>
    </location>
</feature>
<dbReference type="EMBL" id="MHJU01000013">
    <property type="protein sequence ID" value="OGY73318.1"/>
    <property type="molecule type" value="Genomic_DNA"/>
</dbReference>
<dbReference type="GO" id="GO:0016020">
    <property type="term" value="C:membrane"/>
    <property type="evidence" value="ECO:0007669"/>
    <property type="project" value="UniProtKB-SubCell"/>
</dbReference>
<dbReference type="NCBIfam" id="TIGR01494">
    <property type="entry name" value="ATPase_P-type"/>
    <property type="match status" value="1"/>
</dbReference>
<feature type="transmembrane region" description="Helical" evidence="7">
    <location>
        <begin position="68"/>
        <end position="86"/>
    </location>
</feature>
<dbReference type="Gene3D" id="2.70.150.10">
    <property type="entry name" value="Calcium-transporting ATPase, cytoplasmic transduction domain A"/>
    <property type="match status" value="1"/>
</dbReference>
<dbReference type="Pfam" id="PF00122">
    <property type="entry name" value="E1-E2_ATPase"/>
    <property type="match status" value="1"/>
</dbReference>
<evidence type="ECO:0000256" key="1">
    <source>
        <dbReference type="ARBA" id="ARBA00004141"/>
    </source>
</evidence>
<dbReference type="PANTHER" id="PTHR42861">
    <property type="entry name" value="CALCIUM-TRANSPORTING ATPASE"/>
    <property type="match status" value="1"/>
</dbReference>
<sequence>MDTKPQKYLESMRYSFFTSKTKLELYEELKTSDCGLSTNEAHRRLKGRSGIGLHSAKTSVLSLFARQFTSPFVYLLIGAMIIALLLRDFVNAAMIFAFLAINAALGFYQEHRSDRALSFLQKYVPTLSRVIRDSKEKIVPSCELVVGDVVLAHPGDALYADVRFISVEHLIVDESALTGESAPVFKIADRLPNAVVDIYGAQNIGFSGSAIVSGEGRGIVVAIRADTAVGEIERVTRSLDRRSTFEKAIGRLSAFVLRLTVVTLAFVFAANLIIKGERADIGELLIFSIALAVTVIPEALPLVTTFSLSRGALRLAKNKVVVKRLSAIEDLGSIEVLCTDKTGTLTENKMTLYEARPYGGGDDSARDRLLLYGLIGLEESGRKKHVKIQSSNAFEEAVKNAASDIIIKDAKTYKIITEIPFDPERRRATILAERDGKRELVVRGAPEEILSRLCGFSDSAQREIMDWAESEGKSGRRVIAVAKIDDREISENLQDEERELSYVGAVSFHDALKPSADEAIAKAKHLGVIVKMLTGDSPEVACSVAREIGLIGQNDEVITGAAFDAMAESEQKEAVFRSHVFARVTPIQKFKIVQLLEQKYE</sequence>
<dbReference type="Pfam" id="PF13246">
    <property type="entry name" value="Cation_ATPase"/>
    <property type="match status" value="1"/>
</dbReference>
<keyword evidence="3" id="KW-0547">Nucleotide-binding</keyword>
<dbReference type="InterPro" id="IPR018303">
    <property type="entry name" value="ATPase_P-typ_P_site"/>
</dbReference>
<dbReference type="Proteomes" id="UP000178315">
    <property type="component" value="Unassembled WGS sequence"/>
</dbReference>
<gene>
    <name evidence="9" type="ORF">A3H61_00115</name>
</gene>
<evidence type="ECO:0000256" key="6">
    <source>
        <dbReference type="ARBA" id="ARBA00023136"/>
    </source>
</evidence>
<dbReference type="InterPro" id="IPR008250">
    <property type="entry name" value="ATPase_P-typ_transduc_dom_A_sf"/>
</dbReference>
<protein>
    <recommendedName>
        <fullName evidence="8">Cation-transporting P-type ATPase N-terminal domain-containing protein</fullName>
    </recommendedName>
</protein>
<comment type="subcellular location">
    <subcellularLocation>
        <location evidence="1">Membrane</location>
        <topology evidence="1">Multi-pass membrane protein</topology>
    </subcellularLocation>
</comment>
<organism evidence="9 10">
    <name type="scientific">Candidatus Jacksonbacteria bacterium RIFCSPLOWO2_02_FULL_44_20</name>
    <dbReference type="NCBI Taxonomy" id="1798460"/>
    <lineage>
        <taxon>Bacteria</taxon>
        <taxon>Candidatus Jacksoniibacteriota</taxon>
    </lineage>
</organism>
<dbReference type="PRINTS" id="PR00121">
    <property type="entry name" value="NAKATPASE"/>
</dbReference>
<feature type="non-terminal residue" evidence="9">
    <location>
        <position position="601"/>
    </location>
</feature>
<evidence type="ECO:0000313" key="10">
    <source>
        <dbReference type="Proteomes" id="UP000178315"/>
    </source>
</evidence>
<evidence type="ECO:0000256" key="7">
    <source>
        <dbReference type="SAM" id="Phobius"/>
    </source>
</evidence>
<dbReference type="SUPFAM" id="SSF56784">
    <property type="entry name" value="HAD-like"/>
    <property type="match status" value="1"/>
</dbReference>
<evidence type="ECO:0000256" key="5">
    <source>
        <dbReference type="ARBA" id="ARBA00022989"/>
    </source>
</evidence>
<keyword evidence="4" id="KW-0067">ATP-binding</keyword>
<dbReference type="PRINTS" id="PR00119">
    <property type="entry name" value="CATATPASE"/>
</dbReference>
<proteinExistence type="predicted"/>
<feature type="transmembrane region" description="Helical" evidence="7">
    <location>
        <begin position="255"/>
        <end position="274"/>
    </location>
</feature>
<evidence type="ECO:0000256" key="3">
    <source>
        <dbReference type="ARBA" id="ARBA00022741"/>
    </source>
</evidence>
<dbReference type="AlphaFoldDB" id="A0A1G2A8U4"/>
<dbReference type="InterPro" id="IPR023214">
    <property type="entry name" value="HAD_sf"/>
</dbReference>
<evidence type="ECO:0000256" key="4">
    <source>
        <dbReference type="ARBA" id="ARBA00022840"/>
    </source>
</evidence>
<dbReference type="SUPFAM" id="SSF81653">
    <property type="entry name" value="Calcium ATPase, transduction domain A"/>
    <property type="match status" value="1"/>
</dbReference>
<dbReference type="Gene3D" id="3.40.1110.10">
    <property type="entry name" value="Calcium-transporting ATPase, cytoplasmic domain N"/>
    <property type="match status" value="1"/>
</dbReference>
<comment type="caution">
    <text evidence="9">The sequence shown here is derived from an EMBL/GenBank/DDBJ whole genome shotgun (WGS) entry which is preliminary data.</text>
</comment>
<name>A0A1G2A8U4_9BACT</name>
<dbReference type="Gene3D" id="3.40.50.1000">
    <property type="entry name" value="HAD superfamily/HAD-like"/>
    <property type="match status" value="1"/>
</dbReference>
<keyword evidence="6 7" id="KW-0472">Membrane</keyword>
<dbReference type="InterPro" id="IPR059000">
    <property type="entry name" value="ATPase_P-type_domA"/>
</dbReference>
<dbReference type="SUPFAM" id="SSF81665">
    <property type="entry name" value="Calcium ATPase, transmembrane domain M"/>
    <property type="match status" value="1"/>
</dbReference>
<reference evidence="9 10" key="1">
    <citation type="journal article" date="2016" name="Nat. Commun.">
        <title>Thousands of microbial genomes shed light on interconnected biogeochemical processes in an aquifer system.</title>
        <authorList>
            <person name="Anantharaman K."/>
            <person name="Brown C.T."/>
            <person name="Hug L.A."/>
            <person name="Sharon I."/>
            <person name="Castelle C.J."/>
            <person name="Probst A.J."/>
            <person name="Thomas B.C."/>
            <person name="Singh A."/>
            <person name="Wilkins M.J."/>
            <person name="Karaoz U."/>
            <person name="Brodie E.L."/>
            <person name="Williams K.H."/>
            <person name="Hubbard S.S."/>
            <person name="Banfield J.F."/>
        </authorList>
    </citation>
    <scope>NUCLEOTIDE SEQUENCE [LARGE SCALE GENOMIC DNA]</scope>
</reference>
<evidence type="ECO:0000313" key="9">
    <source>
        <dbReference type="EMBL" id="OGY73318.1"/>
    </source>
</evidence>
<dbReference type="GO" id="GO:0016887">
    <property type="term" value="F:ATP hydrolysis activity"/>
    <property type="evidence" value="ECO:0007669"/>
    <property type="project" value="InterPro"/>
</dbReference>
<dbReference type="InterPro" id="IPR036412">
    <property type="entry name" value="HAD-like_sf"/>
</dbReference>
<evidence type="ECO:0000259" key="8">
    <source>
        <dbReference type="SMART" id="SM00831"/>
    </source>
</evidence>
<dbReference type="PROSITE" id="PS00154">
    <property type="entry name" value="ATPASE_E1_E2"/>
    <property type="match status" value="1"/>
</dbReference>
<feature type="domain" description="Cation-transporting P-type ATPase N-terminal" evidence="8">
    <location>
        <begin position="16"/>
        <end position="88"/>
    </location>
</feature>
<feature type="transmembrane region" description="Helical" evidence="7">
    <location>
        <begin position="92"/>
        <end position="108"/>
    </location>
</feature>
<dbReference type="Gene3D" id="1.20.1110.10">
    <property type="entry name" value="Calcium-transporting ATPase, transmembrane domain"/>
    <property type="match status" value="1"/>
</dbReference>
<dbReference type="SUPFAM" id="SSF81660">
    <property type="entry name" value="Metal cation-transporting ATPase, ATP-binding domain N"/>
    <property type="match status" value="1"/>
</dbReference>
<dbReference type="Pfam" id="PF00690">
    <property type="entry name" value="Cation_ATPase_N"/>
    <property type="match status" value="1"/>
</dbReference>
<keyword evidence="5 7" id="KW-1133">Transmembrane helix</keyword>
<accession>A0A1G2A8U4</accession>
<dbReference type="InterPro" id="IPR023298">
    <property type="entry name" value="ATPase_P-typ_TM_dom_sf"/>
</dbReference>
<evidence type="ECO:0000256" key="2">
    <source>
        <dbReference type="ARBA" id="ARBA00022692"/>
    </source>
</evidence>
<dbReference type="InterPro" id="IPR023299">
    <property type="entry name" value="ATPase_P-typ_cyto_dom_N"/>
</dbReference>